<dbReference type="InterPro" id="IPR029058">
    <property type="entry name" value="AB_hydrolase_fold"/>
</dbReference>
<dbReference type="Proteomes" id="UP000249577">
    <property type="component" value="Unassembled WGS sequence"/>
</dbReference>
<sequence length="600" mass="64886">MARDKTTSGIGEFAGAAAAADWGGSATTMPLYWMFEAAQASLGPARALADAYRIYFKNPANPASHTEWGRKVGAMCEMFERATRRYGKPEFGIATTPVRGQRVAVTERVVWSRPFCNLVRFERDLPPGARPQPKLLIVAPMSGHYATLLRGTVEAMLPDHDVYVTDWTDARLVPLAEGPFDLDDYIDYMISIFHFLRGECHVMAVCQPAVPVLAAVARMEADGDPYAPRTMTLMGGPIDTREKPTAVNQLAIERGTDYFRRNVITVVPWPHPGVGRQVYPGFLQLTGFVSMNLDRHVSAHYEFFNHLVDGDGDSAEKHREFYDEYMAVMDLSAEFYLQTVDTVFVRQALPKGEMTHRDKPVDCSKITRCALMTVEGERDDISGVGQTKAAHALCTGLSEDKRVHYLQDRVGHYGVFNGSRFRAEIAPRIRDFILSHEPRATKPAAAKAAVTPAVDKAEAPKVEAEAKSEATKAEDPKIDAVKAETVEAEAKTEAPKTDALKTDAPKTGAGAPAAKAAEVVRAEENEGVAVAEEVPPIAPIVTGEPEAAAKPATVAPKDGARKTAAPSSSAKPAAARAPRRAKAAPAPAAARKTAPVETAG</sequence>
<dbReference type="SUPFAM" id="SSF53474">
    <property type="entry name" value="alpha/beta-Hydrolases"/>
    <property type="match status" value="1"/>
</dbReference>
<name>A0A2W5K6W7_ANCNO</name>
<feature type="region of interest" description="Disordered" evidence="1">
    <location>
        <begin position="444"/>
        <end position="512"/>
    </location>
</feature>
<gene>
    <name evidence="3" type="ORF">DI565_18775</name>
</gene>
<evidence type="ECO:0000313" key="4">
    <source>
        <dbReference type="Proteomes" id="UP000249577"/>
    </source>
</evidence>
<evidence type="ECO:0000259" key="2">
    <source>
        <dbReference type="Pfam" id="PF06850"/>
    </source>
</evidence>
<dbReference type="PANTHER" id="PTHR36837:SF4">
    <property type="entry name" value="BLR0908 PROTEIN"/>
    <property type="match status" value="1"/>
</dbReference>
<dbReference type="InterPro" id="IPR051321">
    <property type="entry name" value="PHA/PHB_synthase"/>
</dbReference>
<accession>A0A2W5K6W7</accession>
<dbReference type="NCBIfam" id="TIGR01849">
    <property type="entry name" value="PHB_depoly_PhaZ"/>
    <property type="match status" value="1"/>
</dbReference>
<dbReference type="Pfam" id="PF06850">
    <property type="entry name" value="PHB_depo_C"/>
    <property type="match status" value="1"/>
</dbReference>
<organism evidence="3 4">
    <name type="scientific">Ancylobacter novellus</name>
    <name type="common">Thiobacillus novellus</name>
    <dbReference type="NCBI Taxonomy" id="921"/>
    <lineage>
        <taxon>Bacteria</taxon>
        <taxon>Pseudomonadati</taxon>
        <taxon>Pseudomonadota</taxon>
        <taxon>Alphaproteobacteria</taxon>
        <taxon>Hyphomicrobiales</taxon>
        <taxon>Xanthobacteraceae</taxon>
        <taxon>Ancylobacter</taxon>
    </lineage>
</organism>
<feature type="domain" description="PHB de-polymerase C-terminal" evidence="2">
    <location>
        <begin position="235"/>
        <end position="435"/>
    </location>
</feature>
<dbReference type="AlphaFoldDB" id="A0A2W5K6W7"/>
<dbReference type="PANTHER" id="PTHR36837">
    <property type="entry name" value="POLY(3-HYDROXYALKANOATE) POLYMERASE SUBUNIT PHAC"/>
    <property type="match status" value="1"/>
</dbReference>
<protein>
    <submittedName>
        <fullName evidence="3">Polyhydroxyalkanoate depolymerase</fullName>
    </submittedName>
</protein>
<dbReference type="InterPro" id="IPR010915">
    <property type="entry name" value="PHB_depoly_PhaZ"/>
</dbReference>
<dbReference type="EMBL" id="QFPN01000012">
    <property type="protein sequence ID" value="PZQ11334.1"/>
    <property type="molecule type" value="Genomic_DNA"/>
</dbReference>
<feature type="compositionally biased region" description="Low complexity" evidence="1">
    <location>
        <begin position="444"/>
        <end position="454"/>
    </location>
</feature>
<dbReference type="InterPro" id="IPR009656">
    <property type="entry name" value="PHB_depo_C"/>
</dbReference>
<feature type="compositionally biased region" description="Low complexity" evidence="1">
    <location>
        <begin position="583"/>
        <end position="600"/>
    </location>
</feature>
<feature type="compositionally biased region" description="Basic and acidic residues" evidence="1">
    <location>
        <begin position="455"/>
        <end position="504"/>
    </location>
</feature>
<evidence type="ECO:0000313" key="3">
    <source>
        <dbReference type="EMBL" id="PZQ11334.1"/>
    </source>
</evidence>
<evidence type="ECO:0000256" key="1">
    <source>
        <dbReference type="SAM" id="MobiDB-lite"/>
    </source>
</evidence>
<proteinExistence type="predicted"/>
<feature type="region of interest" description="Disordered" evidence="1">
    <location>
        <begin position="542"/>
        <end position="600"/>
    </location>
</feature>
<reference evidence="3 4" key="1">
    <citation type="submission" date="2017-08" db="EMBL/GenBank/DDBJ databases">
        <title>Infants hospitalized years apart are colonized by the same room-sourced microbial strains.</title>
        <authorList>
            <person name="Brooks B."/>
            <person name="Olm M.R."/>
            <person name="Firek B.A."/>
            <person name="Baker R."/>
            <person name="Thomas B.C."/>
            <person name="Morowitz M.J."/>
            <person name="Banfield J.F."/>
        </authorList>
    </citation>
    <scope>NUCLEOTIDE SEQUENCE [LARGE SCALE GENOMIC DNA]</scope>
    <source>
        <strain evidence="3">S2_005_003_R2_43</strain>
    </source>
</reference>
<comment type="caution">
    <text evidence="3">The sequence shown here is derived from an EMBL/GenBank/DDBJ whole genome shotgun (WGS) entry which is preliminary data.</text>
</comment>
<feature type="compositionally biased region" description="Low complexity" evidence="1">
    <location>
        <begin position="562"/>
        <end position="576"/>
    </location>
</feature>